<feature type="region of interest" description="Disordered" evidence="1">
    <location>
        <begin position="258"/>
        <end position="278"/>
    </location>
</feature>
<dbReference type="Proteomes" id="UP000533598">
    <property type="component" value="Unassembled WGS sequence"/>
</dbReference>
<comment type="caution">
    <text evidence="3">The sequence shown here is derived from an EMBL/GenBank/DDBJ whole genome shotgun (WGS) entry which is preliminary data.</text>
</comment>
<protein>
    <submittedName>
        <fullName evidence="3">Uncharacterized protein</fullName>
    </submittedName>
</protein>
<dbReference type="EMBL" id="JACHMH010000001">
    <property type="protein sequence ID" value="MBB4680274.1"/>
    <property type="molecule type" value="Genomic_DNA"/>
</dbReference>
<keyword evidence="2" id="KW-0472">Membrane</keyword>
<organism evidence="3 4">
    <name type="scientific">Crossiella cryophila</name>
    <dbReference type="NCBI Taxonomy" id="43355"/>
    <lineage>
        <taxon>Bacteria</taxon>
        <taxon>Bacillati</taxon>
        <taxon>Actinomycetota</taxon>
        <taxon>Actinomycetes</taxon>
        <taxon>Pseudonocardiales</taxon>
        <taxon>Pseudonocardiaceae</taxon>
        <taxon>Crossiella</taxon>
    </lineage>
</organism>
<gene>
    <name evidence="3" type="ORF">HNR67_006392</name>
</gene>
<keyword evidence="2" id="KW-0812">Transmembrane</keyword>
<evidence type="ECO:0000313" key="4">
    <source>
        <dbReference type="Proteomes" id="UP000533598"/>
    </source>
</evidence>
<feature type="compositionally biased region" description="Pro residues" evidence="1">
    <location>
        <begin position="269"/>
        <end position="278"/>
    </location>
</feature>
<dbReference type="AlphaFoldDB" id="A0A7W7FYQ1"/>
<reference evidence="3 4" key="1">
    <citation type="submission" date="2020-08" db="EMBL/GenBank/DDBJ databases">
        <title>Sequencing the genomes of 1000 actinobacteria strains.</title>
        <authorList>
            <person name="Klenk H.-P."/>
        </authorList>
    </citation>
    <scope>NUCLEOTIDE SEQUENCE [LARGE SCALE GENOMIC DNA]</scope>
    <source>
        <strain evidence="3 4">DSM 44230</strain>
    </source>
</reference>
<dbReference type="RefSeq" id="WP_185005954.1">
    <property type="nucleotide sequence ID" value="NZ_BAAAUI010000009.1"/>
</dbReference>
<proteinExistence type="predicted"/>
<keyword evidence="2" id="KW-1133">Transmembrane helix</keyword>
<evidence type="ECO:0000256" key="1">
    <source>
        <dbReference type="SAM" id="MobiDB-lite"/>
    </source>
</evidence>
<feature type="compositionally biased region" description="Basic and acidic residues" evidence="1">
    <location>
        <begin position="258"/>
        <end position="268"/>
    </location>
</feature>
<accession>A0A7W7FYQ1</accession>
<evidence type="ECO:0000256" key="2">
    <source>
        <dbReference type="SAM" id="Phobius"/>
    </source>
</evidence>
<keyword evidence="4" id="KW-1185">Reference proteome</keyword>
<sequence length="299" mass="32466">MEDQTLREELRAYVFTGEPPLHLDFQKTLAAARRSRRRRLIAAATATVAGVAVIALAAATLPGIFGVGNGVAPASRCGTPGKDWGPPQPRWEERFKENRMIPAEPTQHAEKRLTCVLSEVLLPKLPAGAKLARPKPTPALHIPAEGAATDVFSFSQASSLYYQLPLDVTDTKGTGRVSVTIGLTIENYTEQLVRTCANSTKLRIPFCEVRKGPRGETILVRTGNDLGPGVISYGVEVHHLGTRVEMYTSNTAHELKYVRPPTNDDKDPPVIPERPTPPITLENLITAATAPELTLYPAP</sequence>
<feature type="transmembrane region" description="Helical" evidence="2">
    <location>
        <begin position="40"/>
        <end position="65"/>
    </location>
</feature>
<name>A0A7W7FYQ1_9PSEU</name>
<evidence type="ECO:0000313" key="3">
    <source>
        <dbReference type="EMBL" id="MBB4680274.1"/>
    </source>
</evidence>